<dbReference type="eggNOG" id="ENOG502SPCX">
    <property type="taxonomic scope" value="Eukaryota"/>
</dbReference>
<evidence type="ECO:0000259" key="1">
    <source>
        <dbReference type="Pfam" id="PF17648"/>
    </source>
</evidence>
<dbReference type="AlphaFoldDB" id="M7SCG5"/>
<dbReference type="HOGENOM" id="CLU_063954_1_0_1"/>
<dbReference type="InterPro" id="IPR048273">
    <property type="entry name" value="Luciferase"/>
</dbReference>
<dbReference type="Proteomes" id="UP000012174">
    <property type="component" value="Unassembled WGS sequence"/>
</dbReference>
<dbReference type="PANTHER" id="PTHR38695:SF1">
    <property type="entry name" value="AMINO ACID PERMEASE_ SLC12A DOMAIN-CONTAINING PROTEIN"/>
    <property type="match status" value="1"/>
</dbReference>
<accession>M7SCG5</accession>
<evidence type="ECO:0000313" key="2">
    <source>
        <dbReference type="EMBL" id="EMR63899.1"/>
    </source>
</evidence>
<organism evidence="2 3">
    <name type="scientific">Eutypa lata (strain UCR-EL1)</name>
    <name type="common">Grapevine dieback disease fungus</name>
    <name type="synonym">Eutypa armeniacae</name>
    <dbReference type="NCBI Taxonomy" id="1287681"/>
    <lineage>
        <taxon>Eukaryota</taxon>
        <taxon>Fungi</taxon>
        <taxon>Dikarya</taxon>
        <taxon>Ascomycota</taxon>
        <taxon>Pezizomycotina</taxon>
        <taxon>Sordariomycetes</taxon>
        <taxon>Xylariomycetidae</taxon>
        <taxon>Xylariales</taxon>
        <taxon>Diatrypaceae</taxon>
        <taxon>Eutypa</taxon>
    </lineage>
</organism>
<dbReference type="KEGG" id="ela:UCREL1_9144"/>
<name>M7SCG5_EUTLA</name>
<dbReference type="InterPro" id="IPR040841">
    <property type="entry name" value="Luciferase_dom"/>
</dbReference>
<dbReference type="EMBL" id="KB707143">
    <property type="protein sequence ID" value="EMR63899.1"/>
    <property type="molecule type" value="Genomic_DNA"/>
</dbReference>
<proteinExistence type="predicted"/>
<dbReference type="OrthoDB" id="5358398at2759"/>
<dbReference type="Pfam" id="PF17648">
    <property type="entry name" value="Luciferase"/>
    <property type="match status" value="1"/>
</dbReference>
<keyword evidence="3" id="KW-1185">Reference proteome</keyword>
<sequence length="303" mass="32121">MSLPEKLSSLVRGVSTPTLRLPNANALQANRTLIAAGLATAVAVLAGIPLASRTLADYRAWLAIDAGGLPYNFFGYLVNVAMKPFTRSDLRVPAPYDASSPKLQALYGPHAFRSYFSATMTPPPARRGPRPDVPAFAAPQRQTSQMASGSRILERQIAFLAAVAAANPGLVKRAPSAAEGGYHQALWLADELLAPPARKPKWAGLLKGEFAHPHGEGSAHFALSLTDAATLIEKGWAERHPLSGVRGVLPWGFVLVYAPRDEEEFAVWKDVVLASTRFVVAAVAVGGSGSGNASAREVVVPKM</sequence>
<feature type="domain" description="Luciferase" evidence="1">
    <location>
        <begin position="208"/>
        <end position="275"/>
    </location>
</feature>
<dbReference type="PANTHER" id="PTHR38695">
    <property type="entry name" value="AMINO ACID PERMEASE_ SLC12A DOMAIN-CONTAINING PROTEIN"/>
    <property type="match status" value="1"/>
</dbReference>
<dbReference type="OMA" id="TWTGDYP"/>
<gene>
    <name evidence="2" type="ORF">UCREL1_9144</name>
</gene>
<protein>
    <submittedName>
        <fullName evidence="2">Putative phospholipase carboxylesterase protein</fullName>
    </submittedName>
</protein>
<evidence type="ECO:0000313" key="3">
    <source>
        <dbReference type="Proteomes" id="UP000012174"/>
    </source>
</evidence>
<reference evidence="3" key="1">
    <citation type="journal article" date="2013" name="Genome Announc.">
        <title>Draft genome sequence of the grapevine dieback fungus Eutypa lata UCR-EL1.</title>
        <authorList>
            <person name="Blanco-Ulate B."/>
            <person name="Rolshausen P.E."/>
            <person name="Cantu D."/>
        </authorList>
    </citation>
    <scope>NUCLEOTIDE SEQUENCE [LARGE SCALE GENOMIC DNA]</scope>
    <source>
        <strain evidence="3">UCR-EL1</strain>
    </source>
</reference>